<gene>
    <name evidence="1" type="ORF">K933_06523</name>
</gene>
<proteinExistence type="predicted"/>
<dbReference type="OrthoDB" id="259894at2157"/>
<evidence type="ECO:0000313" key="1">
    <source>
        <dbReference type="EMBL" id="ESP88917.1"/>
    </source>
</evidence>
<reference evidence="1 2" key="1">
    <citation type="journal article" date="2013" name="Genome Announc.">
        <title>Draft Genome Sequence of 'Candidatus Halobonum tyrrellensis' Strain G22, Isolated from the Hypersaline Waters of Lake Tyrrell, Australia.</title>
        <authorList>
            <person name="Ugalde J.A."/>
            <person name="Narasingarao P."/>
            <person name="Kuo S."/>
            <person name="Podell S."/>
            <person name="Allen E.E."/>
        </authorList>
    </citation>
    <scope>NUCLEOTIDE SEQUENCE [LARGE SCALE GENOMIC DNA]</scope>
    <source>
        <strain evidence="1 2">G22</strain>
    </source>
</reference>
<accession>V4J0E8</accession>
<dbReference type="STRING" id="1324957.K933_06523"/>
<protein>
    <submittedName>
        <fullName evidence="1">Uncharacterized protein</fullName>
    </submittedName>
</protein>
<dbReference type="RefSeq" id="WP_023393892.1">
    <property type="nucleotide sequence ID" value="NZ_ASGZ01000021.1"/>
</dbReference>
<name>V4J0E8_9EURY</name>
<sequence>MNDTHDHESSIDLPEVWKDAKECLDNAPSPSAEGQLASEFAESIALAVSEGEKMTTAESLLGQFARNSDIAKSTMVKEFEEELEALEAATEEDEDDGDGEVLKHSIDTLLESHLDELTIYKPSDASAKPRYSWAFGTGVRVETETEHLAPDSFCQCYHDASGAERNARTPDDLNGSWTEYVRDLISALQNDGEKVRVVPVEGVRTQAVQDLRDAVEGKPATTDLKTAAQQYRPYVNPDDPSVVQVPSAAIERILANFEDCSYNDLQIELDKREVRAGNVRQTQVARGMNVRFWLLDREWLDVEVEEGEQETAENGGDSRVEA</sequence>
<evidence type="ECO:0000313" key="2">
    <source>
        <dbReference type="Proteomes" id="UP000017840"/>
    </source>
</evidence>
<dbReference type="EMBL" id="ASGZ01000021">
    <property type="protein sequence ID" value="ESP88917.1"/>
    <property type="molecule type" value="Genomic_DNA"/>
</dbReference>
<organism evidence="1 2">
    <name type="scientific">Candidatus Halobonum tyrrellensis G22</name>
    <dbReference type="NCBI Taxonomy" id="1324957"/>
    <lineage>
        <taxon>Archaea</taxon>
        <taxon>Methanobacteriati</taxon>
        <taxon>Methanobacteriota</taxon>
        <taxon>Stenosarchaea group</taxon>
        <taxon>Halobacteria</taxon>
        <taxon>Halobacteriales</taxon>
        <taxon>Haloferacaceae</taxon>
        <taxon>Candidatus Halobonum</taxon>
    </lineage>
</organism>
<dbReference type="Proteomes" id="UP000017840">
    <property type="component" value="Unassembled WGS sequence"/>
</dbReference>
<keyword evidence="2" id="KW-1185">Reference proteome</keyword>
<comment type="caution">
    <text evidence="1">The sequence shown here is derived from an EMBL/GenBank/DDBJ whole genome shotgun (WGS) entry which is preliminary data.</text>
</comment>
<dbReference type="AlphaFoldDB" id="V4J0E8"/>